<evidence type="ECO:0000259" key="9">
    <source>
        <dbReference type="Pfam" id="PF03372"/>
    </source>
</evidence>
<feature type="binding site" evidence="7">
    <location>
        <position position="151"/>
    </location>
    <ligand>
        <name>Mg(2+)</name>
        <dbReference type="ChEBI" id="CHEBI:18420"/>
        <label>1</label>
    </ligand>
</feature>
<dbReference type="AlphaFoldDB" id="A0A2A2AF39"/>
<gene>
    <name evidence="10" type="primary">xth</name>
    <name evidence="10" type="ORF">CK620_02870</name>
</gene>
<evidence type="ECO:0000256" key="6">
    <source>
        <dbReference type="PIRSR" id="PIRSR604808-1"/>
    </source>
</evidence>
<dbReference type="Gene3D" id="3.60.10.10">
    <property type="entry name" value="Endonuclease/exonuclease/phosphatase"/>
    <property type="match status" value="1"/>
</dbReference>
<dbReference type="GO" id="GO:0004519">
    <property type="term" value="F:endonuclease activity"/>
    <property type="evidence" value="ECO:0007669"/>
    <property type="project" value="InterPro"/>
</dbReference>
<evidence type="ECO:0000313" key="11">
    <source>
        <dbReference type="Proteomes" id="UP000217999"/>
    </source>
</evidence>
<sequence>MTLASWNVNSLNVRLPQVQQWLQANPVDVLGMQELKLTDERFPHAQLQESGYCATVLGQPTYNGVALLHRSPAHEVVRNLPGLDDPQSRVISASVDSEWGQLRVINAYFVNGQEPDSEKFAYKMHWLAHLKQFVQAQLQQYEYLVLMGDFNITAQDCDSWDPEGLRGSIHHTQQERQAFQDLLDMGLVDAFRCFEQPEKSFSWWDYRMLGFQKNRGLRIDYILVSTALRRKLQRCWIDRTPRKWPKPSDHAPVLIELGEAKTQARA</sequence>
<accession>A0A2A2AF39</accession>
<evidence type="ECO:0000256" key="4">
    <source>
        <dbReference type="ARBA" id="ARBA00022801"/>
    </source>
</evidence>
<dbReference type="GO" id="GO:0046872">
    <property type="term" value="F:metal ion binding"/>
    <property type="evidence" value="ECO:0007669"/>
    <property type="project" value="UniProtKB-KW"/>
</dbReference>
<feature type="domain" description="Endonuclease/exonuclease/phosphatase" evidence="9">
    <location>
        <begin position="4"/>
        <end position="250"/>
    </location>
</feature>
<dbReference type="RefSeq" id="WP_095549125.1">
    <property type="nucleotide sequence ID" value="NZ_NSJF01000001.1"/>
</dbReference>
<feature type="site" description="Interaction with DNA substrate" evidence="8">
    <location>
        <position position="250"/>
    </location>
</feature>
<keyword evidence="5 7" id="KW-0460">Magnesium</keyword>
<dbReference type="PROSITE" id="PS51435">
    <property type="entry name" value="AP_NUCLEASE_F1_4"/>
    <property type="match status" value="1"/>
</dbReference>
<dbReference type="GO" id="GO:0003677">
    <property type="term" value="F:DNA binding"/>
    <property type="evidence" value="ECO:0007669"/>
    <property type="project" value="InterPro"/>
</dbReference>
<feature type="binding site" evidence="7">
    <location>
        <position position="7"/>
    </location>
    <ligand>
        <name>Mg(2+)</name>
        <dbReference type="ChEBI" id="CHEBI:18420"/>
        <label>1</label>
    </ligand>
</feature>
<dbReference type="InterPro" id="IPR037493">
    <property type="entry name" value="ExoIII-like"/>
</dbReference>
<evidence type="ECO:0000256" key="2">
    <source>
        <dbReference type="ARBA" id="ARBA00007092"/>
    </source>
</evidence>
<feature type="binding site" evidence="7">
    <location>
        <position position="149"/>
    </location>
    <ligand>
        <name>Mg(2+)</name>
        <dbReference type="ChEBI" id="CHEBI:18420"/>
        <label>1</label>
    </ligand>
</feature>
<dbReference type="InterPro" id="IPR004808">
    <property type="entry name" value="AP_endonuc_1"/>
</dbReference>
<reference evidence="10 11" key="1">
    <citation type="submission" date="2017-08" db="EMBL/GenBank/DDBJ databases">
        <title>WGS of Clinical strains of the CDC Group NO-1 linked to zoonotic infections in humans.</title>
        <authorList>
            <person name="Bernier A.-M."/>
            <person name="Bernard K."/>
        </authorList>
    </citation>
    <scope>NUCLEOTIDE SEQUENCE [LARGE SCALE GENOMIC DNA]</scope>
    <source>
        <strain evidence="10 11">NML03-0146</strain>
    </source>
</reference>
<dbReference type="EMBL" id="NSJF01000001">
    <property type="protein sequence ID" value="PAT36341.1"/>
    <property type="molecule type" value="Genomic_DNA"/>
</dbReference>
<feature type="site" description="Transition state stabilizer" evidence="8">
    <location>
        <position position="151"/>
    </location>
</feature>
<comment type="cofactor">
    <cofactor evidence="7">
        <name>Mg(2+)</name>
        <dbReference type="ChEBI" id="CHEBI:18420"/>
    </cofactor>
    <cofactor evidence="7">
        <name>Mn(2+)</name>
        <dbReference type="ChEBI" id="CHEBI:29035"/>
    </cofactor>
    <text evidence="7">Probably binds two magnesium or manganese ions per subunit.</text>
</comment>
<organism evidence="10 11">
    <name type="scientific">Vandammella animalimorsus</name>
    <dbReference type="NCBI Taxonomy" id="2029117"/>
    <lineage>
        <taxon>Bacteria</taxon>
        <taxon>Pseudomonadati</taxon>
        <taxon>Pseudomonadota</taxon>
        <taxon>Betaproteobacteria</taxon>
        <taxon>Burkholderiales</taxon>
        <taxon>Comamonadaceae</taxon>
        <taxon>Vandammella</taxon>
    </lineage>
</organism>
<dbReference type="InterPro" id="IPR005135">
    <property type="entry name" value="Endo/exonuclease/phosphatase"/>
</dbReference>
<comment type="cofactor">
    <cofactor evidence="1">
        <name>Mn(2+)</name>
        <dbReference type="ChEBI" id="CHEBI:29035"/>
    </cofactor>
</comment>
<feature type="binding site" evidence="7">
    <location>
        <position position="250"/>
    </location>
    <ligand>
        <name>Mg(2+)</name>
        <dbReference type="ChEBI" id="CHEBI:18420"/>
        <label>1</label>
    </ligand>
</feature>
<protein>
    <submittedName>
        <fullName evidence="10">Exodeoxyribonuclease III</fullName>
    </submittedName>
</protein>
<feature type="site" description="Important for catalytic activity" evidence="8">
    <location>
        <position position="220"/>
    </location>
</feature>
<dbReference type="GO" id="GO:0008311">
    <property type="term" value="F:double-stranded DNA 3'-5' DNA exonuclease activity"/>
    <property type="evidence" value="ECO:0007669"/>
    <property type="project" value="InterPro"/>
</dbReference>
<dbReference type="InterPro" id="IPR020848">
    <property type="entry name" value="AP_endonuclease_F1_CS"/>
</dbReference>
<feature type="active site" description="Proton donor/acceptor" evidence="6">
    <location>
        <position position="149"/>
    </location>
</feature>
<evidence type="ECO:0000256" key="3">
    <source>
        <dbReference type="ARBA" id="ARBA00022723"/>
    </source>
</evidence>
<dbReference type="PANTHER" id="PTHR43250:SF2">
    <property type="entry name" value="EXODEOXYRIBONUCLEASE III"/>
    <property type="match status" value="1"/>
</dbReference>
<comment type="caution">
    <text evidence="10">The sequence shown here is derived from an EMBL/GenBank/DDBJ whole genome shotgun (WGS) entry which is preliminary data.</text>
</comment>
<comment type="similarity">
    <text evidence="2">Belongs to the DNA repair enzymes AP/ExoA family.</text>
</comment>
<dbReference type="NCBIfam" id="TIGR00195">
    <property type="entry name" value="exoDNase_III"/>
    <property type="match status" value="1"/>
</dbReference>
<evidence type="ECO:0000313" key="10">
    <source>
        <dbReference type="EMBL" id="PAT36341.1"/>
    </source>
</evidence>
<dbReference type="PANTHER" id="PTHR43250">
    <property type="entry name" value="EXODEOXYRIBONUCLEASE III"/>
    <property type="match status" value="1"/>
</dbReference>
<feature type="active site" evidence="6">
    <location>
        <position position="108"/>
    </location>
</feature>
<feature type="active site" description="Proton acceptor" evidence="6">
    <location>
        <position position="250"/>
    </location>
</feature>
<dbReference type="Proteomes" id="UP000217999">
    <property type="component" value="Unassembled WGS sequence"/>
</dbReference>
<feature type="binding site" evidence="7">
    <location>
        <position position="249"/>
    </location>
    <ligand>
        <name>Mg(2+)</name>
        <dbReference type="ChEBI" id="CHEBI:18420"/>
        <label>1</label>
    </ligand>
</feature>
<dbReference type="InterPro" id="IPR036691">
    <property type="entry name" value="Endo/exonu/phosph_ase_sf"/>
</dbReference>
<evidence type="ECO:0000256" key="7">
    <source>
        <dbReference type="PIRSR" id="PIRSR604808-2"/>
    </source>
</evidence>
<dbReference type="GO" id="GO:0006281">
    <property type="term" value="P:DNA repair"/>
    <property type="evidence" value="ECO:0007669"/>
    <property type="project" value="InterPro"/>
</dbReference>
<keyword evidence="4" id="KW-0378">Hydrolase</keyword>
<evidence type="ECO:0000256" key="5">
    <source>
        <dbReference type="ARBA" id="ARBA00022842"/>
    </source>
</evidence>
<dbReference type="Pfam" id="PF03372">
    <property type="entry name" value="Exo_endo_phos"/>
    <property type="match status" value="1"/>
</dbReference>
<dbReference type="CDD" id="cd09086">
    <property type="entry name" value="ExoIII-like_AP-endo"/>
    <property type="match status" value="1"/>
</dbReference>
<evidence type="ECO:0000256" key="1">
    <source>
        <dbReference type="ARBA" id="ARBA00001936"/>
    </source>
</evidence>
<keyword evidence="7" id="KW-0464">Manganese</keyword>
<dbReference type="SUPFAM" id="SSF56219">
    <property type="entry name" value="DNase I-like"/>
    <property type="match status" value="1"/>
</dbReference>
<feature type="binding site" evidence="7">
    <location>
        <position position="34"/>
    </location>
    <ligand>
        <name>Mg(2+)</name>
        <dbReference type="ChEBI" id="CHEBI:18420"/>
        <label>1</label>
    </ligand>
</feature>
<evidence type="ECO:0000256" key="8">
    <source>
        <dbReference type="PIRSR" id="PIRSR604808-3"/>
    </source>
</evidence>
<keyword evidence="3 7" id="KW-0479">Metal-binding</keyword>
<proteinExistence type="inferred from homology"/>
<dbReference type="NCBIfam" id="TIGR00633">
    <property type="entry name" value="xth"/>
    <property type="match status" value="1"/>
</dbReference>
<dbReference type="PROSITE" id="PS00728">
    <property type="entry name" value="AP_NUCLEASE_F1_3"/>
    <property type="match status" value="1"/>
</dbReference>
<name>A0A2A2AF39_9BURK</name>